<sequence length="127" mass="14847">MINPGKQSVKPKPPPKDWESVNMIEKALELYMGEKRLLFCLNKFAYATIFIIIRGWILFRSVGPALDLYQLDTPTLLSPESMFKVNRSTRMCMSRQKIHKDKDAEHIEFEEFVAHVMLCSYLMTFVI</sequence>
<reference evidence="2 3" key="2">
    <citation type="journal article" date="2017" name="Genome Biol.">
        <title>New reference genome sequences of hot pepper reveal the massive evolution of plant disease-resistance genes by retroduplication.</title>
        <authorList>
            <person name="Kim S."/>
            <person name="Park J."/>
            <person name="Yeom S.I."/>
            <person name="Kim Y.M."/>
            <person name="Seo E."/>
            <person name="Kim K.T."/>
            <person name="Kim M.S."/>
            <person name="Lee J.M."/>
            <person name="Cheong K."/>
            <person name="Shin H.S."/>
            <person name="Kim S.B."/>
            <person name="Han K."/>
            <person name="Lee J."/>
            <person name="Park M."/>
            <person name="Lee H.A."/>
            <person name="Lee H.Y."/>
            <person name="Lee Y."/>
            <person name="Oh S."/>
            <person name="Lee J.H."/>
            <person name="Choi E."/>
            <person name="Choi E."/>
            <person name="Lee S.E."/>
            <person name="Jeon J."/>
            <person name="Kim H."/>
            <person name="Choi G."/>
            <person name="Song H."/>
            <person name="Lee J."/>
            <person name="Lee S.C."/>
            <person name="Kwon J.K."/>
            <person name="Lee H.Y."/>
            <person name="Koo N."/>
            <person name="Hong Y."/>
            <person name="Kim R.W."/>
            <person name="Kang W.H."/>
            <person name="Huh J.H."/>
            <person name="Kang B.C."/>
            <person name="Yang T.J."/>
            <person name="Lee Y.H."/>
            <person name="Bennetzen J.L."/>
            <person name="Choi D."/>
        </authorList>
    </citation>
    <scope>NUCLEOTIDE SEQUENCE [LARGE SCALE GENOMIC DNA]</scope>
    <source>
        <strain evidence="3">cv. CM334</strain>
    </source>
</reference>
<feature type="transmembrane region" description="Helical" evidence="1">
    <location>
        <begin position="37"/>
        <end position="59"/>
    </location>
</feature>
<evidence type="ECO:0000313" key="3">
    <source>
        <dbReference type="Proteomes" id="UP000222542"/>
    </source>
</evidence>
<evidence type="ECO:0000256" key="1">
    <source>
        <dbReference type="SAM" id="Phobius"/>
    </source>
</evidence>
<keyword evidence="3" id="KW-1185">Reference proteome</keyword>
<dbReference type="PANTHER" id="PTHR36347">
    <property type="entry name" value="EXPRESSED PROTEIN"/>
    <property type="match status" value="1"/>
</dbReference>
<dbReference type="Gramene" id="PHT81416">
    <property type="protein sequence ID" value="PHT81416"/>
    <property type="gene ID" value="T459_14431"/>
</dbReference>
<keyword evidence="1" id="KW-0472">Membrane</keyword>
<protein>
    <submittedName>
        <fullName evidence="2">Uncharacterized protein</fullName>
    </submittedName>
</protein>
<comment type="caution">
    <text evidence="2">The sequence shown here is derived from an EMBL/GenBank/DDBJ whole genome shotgun (WGS) entry which is preliminary data.</text>
</comment>
<reference evidence="2 3" key="1">
    <citation type="journal article" date="2014" name="Nat. Genet.">
        <title>Genome sequence of the hot pepper provides insights into the evolution of pungency in Capsicum species.</title>
        <authorList>
            <person name="Kim S."/>
            <person name="Park M."/>
            <person name="Yeom S.I."/>
            <person name="Kim Y.M."/>
            <person name="Lee J.M."/>
            <person name="Lee H.A."/>
            <person name="Seo E."/>
            <person name="Choi J."/>
            <person name="Cheong K."/>
            <person name="Kim K.T."/>
            <person name="Jung K."/>
            <person name="Lee G.W."/>
            <person name="Oh S.K."/>
            <person name="Bae C."/>
            <person name="Kim S.B."/>
            <person name="Lee H.Y."/>
            <person name="Kim S.Y."/>
            <person name="Kim M.S."/>
            <person name="Kang B.C."/>
            <person name="Jo Y.D."/>
            <person name="Yang H.B."/>
            <person name="Jeong H.J."/>
            <person name="Kang W.H."/>
            <person name="Kwon J.K."/>
            <person name="Shin C."/>
            <person name="Lim J.Y."/>
            <person name="Park J.H."/>
            <person name="Huh J.H."/>
            <person name="Kim J.S."/>
            <person name="Kim B.D."/>
            <person name="Cohen O."/>
            <person name="Paran I."/>
            <person name="Suh M.C."/>
            <person name="Lee S.B."/>
            <person name="Kim Y.K."/>
            <person name="Shin Y."/>
            <person name="Noh S.J."/>
            <person name="Park J."/>
            <person name="Seo Y.S."/>
            <person name="Kwon S.Y."/>
            <person name="Kim H.A."/>
            <person name="Park J.M."/>
            <person name="Kim H.J."/>
            <person name="Choi S.B."/>
            <person name="Bosland P.W."/>
            <person name="Reeves G."/>
            <person name="Jo S.H."/>
            <person name="Lee B.W."/>
            <person name="Cho H.T."/>
            <person name="Choi H.S."/>
            <person name="Lee M.S."/>
            <person name="Yu Y."/>
            <person name="Do Choi Y."/>
            <person name="Park B.S."/>
            <person name="van Deynze A."/>
            <person name="Ashrafi H."/>
            <person name="Hill T."/>
            <person name="Kim W.T."/>
            <person name="Pai H.S."/>
            <person name="Ahn H.K."/>
            <person name="Yeam I."/>
            <person name="Giovannoni J.J."/>
            <person name="Rose J.K."/>
            <person name="Sorensen I."/>
            <person name="Lee S.J."/>
            <person name="Kim R.W."/>
            <person name="Choi I.Y."/>
            <person name="Choi B.S."/>
            <person name="Lim J.S."/>
            <person name="Lee Y.H."/>
            <person name="Choi D."/>
        </authorList>
    </citation>
    <scope>NUCLEOTIDE SEQUENCE [LARGE SCALE GENOMIC DNA]</scope>
    <source>
        <strain evidence="3">cv. CM334</strain>
    </source>
</reference>
<dbReference type="PANTHER" id="PTHR36347:SF1">
    <property type="entry name" value="EXPRESSED PROTEIN"/>
    <property type="match status" value="1"/>
</dbReference>
<keyword evidence="1" id="KW-0812">Transmembrane</keyword>
<keyword evidence="1" id="KW-1133">Transmembrane helix</keyword>
<dbReference type="Proteomes" id="UP000222542">
    <property type="component" value="Unassembled WGS sequence"/>
</dbReference>
<dbReference type="STRING" id="4072.A0A2G2ZHF9"/>
<dbReference type="AlphaFoldDB" id="A0A2G2ZHF9"/>
<proteinExistence type="predicted"/>
<gene>
    <name evidence="2" type="ORF">T459_14431</name>
</gene>
<name>A0A2G2ZHF9_CAPAN</name>
<evidence type="ECO:0000313" key="2">
    <source>
        <dbReference type="EMBL" id="PHT81416.1"/>
    </source>
</evidence>
<organism evidence="2 3">
    <name type="scientific">Capsicum annuum</name>
    <name type="common">Capsicum pepper</name>
    <dbReference type="NCBI Taxonomy" id="4072"/>
    <lineage>
        <taxon>Eukaryota</taxon>
        <taxon>Viridiplantae</taxon>
        <taxon>Streptophyta</taxon>
        <taxon>Embryophyta</taxon>
        <taxon>Tracheophyta</taxon>
        <taxon>Spermatophyta</taxon>
        <taxon>Magnoliopsida</taxon>
        <taxon>eudicotyledons</taxon>
        <taxon>Gunneridae</taxon>
        <taxon>Pentapetalae</taxon>
        <taxon>asterids</taxon>
        <taxon>lamiids</taxon>
        <taxon>Solanales</taxon>
        <taxon>Solanaceae</taxon>
        <taxon>Solanoideae</taxon>
        <taxon>Capsiceae</taxon>
        <taxon>Capsicum</taxon>
    </lineage>
</organism>
<accession>A0A2G2ZHF9</accession>
<dbReference type="EMBL" id="AYRZ02000005">
    <property type="protein sequence ID" value="PHT81416.1"/>
    <property type="molecule type" value="Genomic_DNA"/>
</dbReference>